<dbReference type="NCBIfam" id="TIGR01128">
    <property type="entry name" value="holA"/>
    <property type="match status" value="1"/>
</dbReference>
<reference evidence="8 9" key="2">
    <citation type="submission" date="2019-09" db="EMBL/GenBank/DDBJ databases">
        <authorList>
            <person name="Jin C."/>
        </authorList>
    </citation>
    <scope>NUCLEOTIDE SEQUENCE [LARGE SCALE GENOMIC DNA]</scope>
    <source>
        <strain evidence="8 9">BN140002</strain>
    </source>
</reference>
<organism evidence="8 9">
    <name type="scientific">Salinarimonas soli</name>
    <dbReference type="NCBI Taxonomy" id="1638099"/>
    <lineage>
        <taxon>Bacteria</taxon>
        <taxon>Pseudomonadati</taxon>
        <taxon>Pseudomonadota</taxon>
        <taxon>Alphaproteobacteria</taxon>
        <taxon>Hyphomicrobiales</taxon>
        <taxon>Salinarimonadaceae</taxon>
        <taxon>Salinarimonas</taxon>
    </lineage>
</organism>
<dbReference type="Gene3D" id="1.20.272.10">
    <property type="match status" value="1"/>
</dbReference>
<keyword evidence="4" id="KW-0235">DNA replication</keyword>
<evidence type="ECO:0000256" key="4">
    <source>
        <dbReference type="ARBA" id="ARBA00022705"/>
    </source>
</evidence>
<comment type="similarity">
    <text evidence="6">Belongs to the DNA polymerase HolA subunit family.</text>
</comment>
<evidence type="ECO:0000313" key="8">
    <source>
        <dbReference type="EMBL" id="KAA2237840.1"/>
    </source>
</evidence>
<evidence type="ECO:0000256" key="5">
    <source>
        <dbReference type="ARBA" id="ARBA00022932"/>
    </source>
</evidence>
<dbReference type="PANTHER" id="PTHR34388:SF1">
    <property type="entry name" value="DNA POLYMERASE III SUBUNIT DELTA"/>
    <property type="match status" value="1"/>
</dbReference>
<name>A0A5B2VH84_9HYPH</name>
<dbReference type="PANTHER" id="PTHR34388">
    <property type="entry name" value="DNA POLYMERASE III SUBUNIT DELTA"/>
    <property type="match status" value="1"/>
</dbReference>
<dbReference type="InterPro" id="IPR008921">
    <property type="entry name" value="DNA_pol3_clamp-load_cplx_C"/>
</dbReference>
<evidence type="ECO:0000256" key="6">
    <source>
        <dbReference type="ARBA" id="ARBA00034754"/>
    </source>
</evidence>
<dbReference type="GO" id="GO:0003887">
    <property type="term" value="F:DNA-directed DNA polymerase activity"/>
    <property type="evidence" value="ECO:0007669"/>
    <property type="project" value="UniProtKB-KW"/>
</dbReference>
<evidence type="ECO:0000256" key="2">
    <source>
        <dbReference type="ARBA" id="ARBA00022679"/>
    </source>
</evidence>
<evidence type="ECO:0000313" key="9">
    <source>
        <dbReference type="Proteomes" id="UP000323142"/>
    </source>
</evidence>
<dbReference type="AlphaFoldDB" id="A0A5B2VH84"/>
<accession>A0A5B2VH84</accession>
<evidence type="ECO:0000256" key="1">
    <source>
        <dbReference type="ARBA" id="ARBA00012417"/>
    </source>
</evidence>
<comment type="caution">
    <text evidence="8">The sequence shown here is derived from an EMBL/GenBank/DDBJ whole genome shotgun (WGS) entry which is preliminary data.</text>
</comment>
<keyword evidence="9" id="KW-1185">Reference proteome</keyword>
<evidence type="ECO:0000256" key="7">
    <source>
        <dbReference type="ARBA" id="ARBA00049244"/>
    </source>
</evidence>
<proteinExistence type="inferred from homology"/>
<keyword evidence="2" id="KW-0808">Transferase</keyword>
<dbReference type="Gene3D" id="3.40.50.300">
    <property type="entry name" value="P-loop containing nucleotide triphosphate hydrolases"/>
    <property type="match status" value="1"/>
</dbReference>
<dbReference type="GO" id="GO:0003677">
    <property type="term" value="F:DNA binding"/>
    <property type="evidence" value="ECO:0007669"/>
    <property type="project" value="InterPro"/>
</dbReference>
<dbReference type="GO" id="GO:0006261">
    <property type="term" value="P:DNA-templated DNA replication"/>
    <property type="evidence" value="ECO:0007669"/>
    <property type="project" value="TreeGrafter"/>
</dbReference>
<gene>
    <name evidence="8" type="ORF">F0L46_07530</name>
</gene>
<dbReference type="Gene3D" id="1.10.8.60">
    <property type="match status" value="1"/>
</dbReference>
<dbReference type="SUPFAM" id="SSF52540">
    <property type="entry name" value="P-loop containing nucleoside triphosphate hydrolases"/>
    <property type="match status" value="1"/>
</dbReference>
<dbReference type="RefSeq" id="WP_149816451.1">
    <property type="nucleotide sequence ID" value="NZ_VUOA01000017.1"/>
</dbReference>
<dbReference type="InterPro" id="IPR005790">
    <property type="entry name" value="DNA_polIII_delta"/>
</dbReference>
<sequence length="343" mass="35980">MAVVNARDAENALRRLDASVLVVLVYGPDDGLVAERARKVAAASVADPADPFQLVRLDGDAVASDPGRLADEAGTIGLFGAKRAIWIRPTSRNLAPAVQAVLEMAPVEVRIVVEAGDLAKTSPVRTLCEKAPRALAIPCYADTEGDLTALVDATLKAAGHSIDRDARALLLAGLGGNRLASRGELEKLLLFVHGQTEIGVADVAAALSDVSAHALDDVVDAAFAGRLSDADTALRRALREGTHPSVVLGALLRHGLQLLPARADVEGGRSTDSVVEAWRGLFFRRKAIVKVQLGAWRLSLLREAVDILQRAILATRQAPDLADAAAAQAVMAIAVRARGRGNA</sequence>
<dbReference type="SUPFAM" id="SSF48019">
    <property type="entry name" value="post-AAA+ oligomerization domain-like"/>
    <property type="match status" value="1"/>
</dbReference>
<keyword evidence="3" id="KW-0548">Nucleotidyltransferase</keyword>
<keyword evidence="5" id="KW-0239">DNA-directed DNA polymerase</keyword>
<dbReference type="Proteomes" id="UP000323142">
    <property type="component" value="Unassembled WGS sequence"/>
</dbReference>
<dbReference type="EMBL" id="VUOA01000017">
    <property type="protein sequence ID" value="KAA2237840.1"/>
    <property type="molecule type" value="Genomic_DNA"/>
</dbReference>
<reference evidence="8 9" key="1">
    <citation type="submission" date="2019-09" db="EMBL/GenBank/DDBJ databases">
        <title>Salinarimonas rosea gen. nov., sp. nov., a new member of the a-2 subgroup of the Proteobacteria.</title>
        <authorList>
            <person name="Liu J."/>
        </authorList>
    </citation>
    <scope>NUCLEOTIDE SEQUENCE [LARGE SCALE GENOMIC DNA]</scope>
    <source>
        <strain evidence="8 9">BN140002</strain>
    </source>
</reference>
<comment type="catalytic activity">
    <reaction evidence="7">
        <text>DNA(n) + a 2'-deoxyribonucleoside 5'-triphosphate = DNA(n+1) + diphosphate</text>
        <dbReference type="Rhea" id="RHEA:22508"/>
        <dbReference type="Rhea" id="RHEA-COMP:17339"/>
        <dbReference type="Rhea" id="RHEA-COMP:17340"/>
        <dbReference type="ChEBI" id="CHEBI:33019"/>
        <dbReference type="ChEBI" id="CHEBI:61560"/>
        <dbReference type="ChEBI" id="CHEBI:173112"/>
        <dbReference type="EC" id="2.7.7.7"/>
    </reaction>
</comment>
<dbReference type="EC" id="2.7.7.7" evidence="1"/>
<dbReference type="InterPro" id="IPR027417">
    <property type="entry name" value="P-loop_NTPase"/>
</dbReference>
<protein>
    <recommendedName>
        <fullName evidence="1">DNA-directed DNA polymerase</fullName>
        <ecNumber evidence="1">2.7.7.7</ecNumber>
    </recommendedName>
</protein>
<dbReference type="GO" id="GO:0009360">
    <property type="term" value="C:DNA polymerase III complex"/>
    <property type="evidence" value="ECO:0007669"/>
    <property type="project" value="TreeGrafter"/>
</dbReference>
<dbReference type="OrthoDB" id="9804983at2"/>
<evidence type="ECO:0000256" key="3">
    <source>
        <dbReference type="ARBA" id="ARBA00022695"/>
    </source>
</evidence>